<feature type="domain" description="KOW" evidence="2">
    <location>
        <begin position="195"/>
        <end position="222"/>
    </location>
</feature>
<dbReference type="Gene3D" id="3.30.70.940">
    <property type="entry name" value="NusG, N-terminal domain"/>
    <property type="match status" value="1"/>
</dbReference>
<dbReference type="InterPro" id="IPR014722">
    <property type="entry name" value="Rib_uL2_dom2"/>
</dbReference>
<dbReference type="InterPro" id="IPR039659">
    <property type="entry name" value="SPT5"/>
</dbReference>
<dbReference type="GO" id="GO:0006368">
    <property type="term" value="P:transcription elongation by RNA polymerase II"/>
    <property type="evidence" value="ECO:0007669"/>
    <property type="project" value="TreeGrafter"/>
</dbReference>
<dbReference type="InterPro" id="IPR005824">
    <property type="entry name" value="KOW"/>
</dbReference>
<dbReference type="AlphaFoldDB" id="A0A9P6C7T2"/>
<evidence type="ECO:0000313" key="4">
    <source>
        <dbReference type="Proteomes" id="UP000807353"/>
    </source>
</evidence>
<dbReference type="OrthoDB" id="3057097at2759"/>
<dbReference type="PANTHER" id="PTHR11125:SF7">
    <property type="entry name" value="TRANSCRIPTION ELONGATION FACTOR SPT5"/>
    <property type="match status" value="1"/>
</dbReference>
<dbReference type="SUPFAM" id="SSF50104">
    <property type="entry name" value="Translation proteins SH3-like domain"/>
    <property type="match status" value="1"/>
</dbReference>
<dbReference type="Gene3D" id="2.30.30.30">
    <property type="match status" value="3"/>
</dbReference>
<evidence type="ECO:0000259" key="2">
    <source>
        <dbReference type="SMART" id="SM00739"/>
    </source>
</evidence>
<dbReference type="GO" id="GO:0003729">
    <property type="term" value="F:mRNA binding"/>
    <property type="evidence" value="ECO:0007669"/>
    <property type="project" value="TreeGrafter"/>
</dbReference>
<dbReference type="SMART" id="SM00739">
    <property type="entry name" value="KOW"/>
    <property type="match status" value="3"/>
</dbReference>
<organism evidence="3 4">
    <name type="scientific">Collybia nuda</name>
    <dbReference type="NCBI Taxonomy" id="64659"/>
    <lineage>
        <taxon>Eukaryota</taxon>
        <taxon>Fungi</taxon>
        <taxon>Dikarya</taxon>
        <taxon>Basidiomycota</taxon>
        <taxon>Agaricomycotina</taxon>
        <taxon>Agaricomycetes</taxon>
        <taxon>Agaricomycetidae</taxon>
        <taxon>Agaricales</taxon>
        <taxon>Tricholomatineae</taxon>
        <taxon>Clitocybaceae</taxon>
        <taxon>Collybia</taxon>
    </lineage>
</organism>
<keyword evidence="4" id="KW-1185">Reference proteome</keyword>
<sequence>MHELRKTGRYGKFVLRSGPNIGFEESSAYHAHGCLVNNSQLRESICAVIGRSSIPGSIVVEAENIGSVQALANRLSHVINNKISLVPHERYGSCLTENKSFAPISPGWIRLDFSIYKGDLAFVHSVNHRTLALHVILVPRINYSSTRRNQKCLPRPPRALFDLEAVKLTFGNHSVKICSDHVEFNGNSYHEQFLTLRCGDNVKVYGSQLRGHIGIVNSIVDENVNISFDDLPDGLDLKLYDVRKHFEVGDYVVVCLGPHFGYSGWLVRVDGSIGYILDNVSSEEITVSLRSLDFWSPLYDSEKVPSLKNNSHRQKSYTNRLVGCHVRVVGNNVFKNYVGIIKDVANNGFASVELEATMRMERVSVNQLVLTDDPSMVPVAQPHLFPNDSSGRIPTSRDCESQIPPPTPLPPPLAGFVSPAWDPSSRTPNRENINNSWIYSTSLQGKRIRVILKGTKPVLRDPGFHYGAYEGRPGLFTGTDMRNNASITVSVHETLSVPSRYVHPMVPDLKGHHVIAIKGNLVGKEYKIVSITYPSCVMKPKTSKSRKDFLDYDVENLAILA</sequence>
<dbReference type="EMBL" id="MU150653">
    <property type="protein sequence ID" value="KAF9455481.1"/>
    <property type="molecule type" value="Genomic_DNA"/>
</dbReference>
<proteinExistence type="predicted"/>
<dbReference type="GO" id="GO:0032784">
    <property type="term" value="P:regulation of DNA-templated transcription elongation"/>
    <property type="evidence" value="ECO:0007669"/>
    <property type="project" value="InterPro"/>
</dbReference>
<dbReference type="GO" id="GO:0032044">
    <property type="term" value="C:DSIF complex"/>
    <property type="evidence" value="ECO:0007669"/>
    <property type="project" value="TreeGrafter"/>
</dbReference>
<gene>
    <name evidence="3" type="ORF">BDZ94DRAFT_1366456</name>
</gene>
<dbReference type="PANTHER" id="PTHR11125">
    <property type="entry name" value="SUPPRESSOR OF TY 5"/>
    <property type="match status" value="1"/>
</dbReference>
<evidence type="ECO:0000313" key="3">
    <source>
        <dbReference type="EMBL" id="KAF9455481.1"/>
    </source>
</evidence>
<protein>
    <recommendedName>
        <fullName evidence="2">KOW domain-containing protein</fullName>
    </recommendedName>
</protein>
<dbReference type="Proteomes" id="UP000807353">
    <property type="component" value="Unassembled WGS sequence"/>
</dbReference>
<evidence type="ECO:0000256" key="1">
    <source>
        <dbReference type="SAM" id="MobiDB-lite"/>
    </source>
</evidence>
<feature type="domain" description="KOW" evidence="2">
    <location>
        <begin position="507"/>
        <end position="534"/>
    </location>
</feature>
<accession>A0A9P6C7T2</accession>
<feature type="domain" description="KOW" evidence="2">
    <location>
        <begin position="245"/>
        <end position="272"/>
    </location>
</feature>
<comment type="caution">
    <text evidence="3">The sequence shown here is derived from an EMBL/GenBank/DDBJ whole genome shotgun (WGS) entry which is preliminary data.</text>
</comment>
<name>A0A9P6C7T2_9AGAR</name>
<dbReference type="GO" id="GO:0006357">
    <property type="term" value="P:regulation of transcription by RNA polymerase II"/>
    <property type="evidence" value="ECO:0007669"/>
    <property type="project" value="InterPro"/>
</dbReference>
<feature type="region of interest" description="Disordered" evidence="1">
    <location>
        <begin position="383"/>
        <end position="409"/>
    </location>
</feature>
<reference evidence="3" key="1">
    <citation type="submission" date="2020-11" db="EMBL/GenBank/DDBJ databases">
        <authorList>
            <consortium name="DOE Joint Genome Institute"/>
            <person name="Ahrendt S."/>
            <person name="Riley R."/>
            <person name="Andreopoulos W."/>
            <person name="Labutti K."/>
            <person name="Pangilinan J."/>
            <person name="Ruiz-Duenas F.J."/>
            <person name="Barrasa J.M."/>
            <person name="Sanchez-Garcia M."/>
            <person name="Camarero S."/>
            <person name="Miyauchi S."/>
            <person name="Serrano A."/>
            <person name="Linde D."/>
            <person name="Babiker R."/>
            <person name="Drula E."/>
            <person name="Ayuso-Fernandez I."/>
            <person name="Pacheco R."/>
            <person name="Padilla G."/>
            <person name="Ferreira P."/>
            <person name="Barriuso J."/>
            <person name="Kellner H."/>
            <person name="Castanera R."/>
            <person name="Alfaro M."/>
            <person name="Ramirez L."/>
            <person name="Pisabarro A.G."/>
            <person name="Kuo A."/>
            <person name="Tritt A."/>
            <person name="Lipzen A."/>
            <person name="He G."/>
            <person name="Yan M."/>
            <person name="Ng V."/>
            <person name="Cullen D."/>
            <person name="Martin F."/>
            <person name="Rosso M.-N."/>
            <person name="Henrissat B."/>
            <person name="Hibbett D."/>
            <person name="Martinez A.T."/>
            <person name="Grigoriev I.V."/>
        </authorList>
    </citation>
    <scope>NUCLEOTIDE SEQUENCE</scope>
    <source>
        <strain evidence="3">CBS 247.69</strain>
    </source>
</reference>
<dbReference type="InterPro" id="IPR036735">
    <property type="entry name" value="NGN_dom_sf"/>
</dbReference>
<dbReference type="InterPro" id="IPR008991">
    <property type="entry name" value="Translation_prot_SH3-like_sf"/>
</dbReference>